<reference evidence="8 9" key="1">
    <citation type="journal article" date="2011" name="PLoS ONE">
        <title>Core proteome of the minimal cell: comparative proteomics of three mollicute species.</title>
        <authorList>
            <person name="Fisunov G.Y."/>
            <person name="Alexeev D.G."/>
            <person name="Bazaleev N.A."/>
            <person name="Ladygina V.G."/>
            <person name="Galyamina M.A."/>
            <person name="Kondratov I.G."/>
            <person name="Zhukova N.A."/>
            <person name="Serebryakova M.V."/>
            <person name="Demina I.A."/>
            <person name="Govorun V.M."/>
        </authorList>
    </citation>
    <scope>NUCLEOTIDE SEQUENCE [LARGE SCALE GENOMIC DNA]</scope>
    <source>
        <strain evidence="8 9">S6</strain>
    </source>
</reference>
<dbReference type="GO" id="GO:0003724">
    <property type="term" value="F:RNA helicase activity"/>
    <property type="evidence" value="ECO:0007669"/>
    <property type="project" value="TreeGrafter"/>
</dbReference>
<dbReference type="Pfam" id="PF00271">
    <property type="entry name" value="Helicase_C"/>
    <property type="match status" value="1"/>
</dbReference>
<dbReference type="InterPro" id="IPR011545">
    <property type="entry name" value="DEAD/DEAH_box_helicase_dom"/>
</dbReference>
<keyword evidence="4" id="KW-0067">ATP-binding</keyword>
<dbReference type="InterPro" id="IPR027417">
    <property type="entry name" value="P-loop_NTPase"/>
</dbReference>
<dbReference type="KEGG" id="mgz:GCW_02855"/>
<protein>
    <submittedName>
        <fullName evidence="8">RNA helicase</fullName>
    </submittedName>
</protein>
<evidence type="ECO:0000259" key="7">
    <source>
        <dbReference type="PROSITE" id="PS51194"/>
    </source>
</evidence>
<comment type="similarity">
    <text evidence="5">Belongs to the DEAD box helicase family.</text>
</comment>
<dbReference type="PANTHER" id="PTHR47959">
    <property type="entry name" value="ATP-DEPENDENT RNA HELICASE RHLE-RELATED"/>
    <property type="match status" value="1"/>
</dbReference>
<dbReference type="SUPFAM" id="SSF52540">
    <property type="entry name" value="P-loop containing nucleoside triphosphate hydrolases"/>
    <property type="match status" value="1"/>
</dbReference>
<dbReference type="GO" id="GO:0003676">
    <property type="term" value="F:nucleic acid binding"/>
    <property type="evidence" value="ECO:0007669"/>
    <property type="project" value="InterPro"/>
</dbReference>
<accession>A0A0F6CKZ4</accession>
<name>A0A0F6CKZ4_MYCGL</name>
<dbReference type="Proteomes" id="UP000018735">
    <property type="component" value="Chromosome"/>
</dbReference>
<sequence>MNQTYPWKEFIAKTLKAMGIHEPTKIQKEAIPPLLKQKNLIGVAPTGTGKTLAFLLPILQNLDFAQNLIQAVIIVPTRELANQIKSVLANFVKTNKAIRIKSFVGSAQFDEQIISIKNNPPHILISTPSRFNQAIDHAVNWNLKSTKYLIYDEIDMMIDQGFFSDLIKTQEYIFNANKKVSIAAFSATLHLDAINKIKRFIKNATPINVSDSIWVNEKIKHYLIKNKSLDKLDSLHAVIKNIDPYLCLIFVNKIKDIPPIQNWFEQNQIGFATLHGKLDKRVRKQQFDLIKNDQVKYAIVSDLSSRGIDFKAVSHVISWNLPKDDIWYIHRSGRTARGDQEGESYVFYDPDDEAILKRLENKKLVFIPLKINRDLSLTRYQLVKPEHKNKVDDHLTNEIKKVLRSAPKKVQPGYKKKIKQQINKIKSKAKREAIEAKVKQRLISSYKKKNRKLKTE</sequence>
<dbReference type="CDD" id="cd18787">
    <property type="entry name" value="SF2_C_DEAD"/>
    <property type="match status" value="1"/>
</dbReference>
<dbReference type="Gene3D" id="3.40.50.300">
    <property type="entry name" value="P-loop containing nucleotide triphosphate hydrolases"/>
    <property type="match status" value="2"/>
</dbReference>
<evidence type="ECO:0000256" key="3">
    <source>
        <dbReference type="ARBA" id="ARBA00022806"/>
    </source>
</evidence>
<dbReference type="SMART" id="SM00487">
    <property type="entry name" value="DEXDc"/>
    <property type="match status" value="1"/>
</dbReference>
<evidence type="ECO:0000256" key="5">
    <source>
        <dbReference type="ARBA" id="ARBA00038437"/>
    </source>
</evidence>
<keyword evidence="3 8" id="KW-0347">Helicase</keyword>
<feature type="domain" description="Helicase C-terminal" evidence="7">
    <location>
        <begin position="231"/>
        <end position="375"/>
    </location>
</feature>
<gene>
    <name evidence="8" type="ORF">GCW_02855</name>
</gene>
<dbReference type="RefSeq" id="WP_011884704.1">
    <property type="nucleotide sequence ID" value="NC_023030.2"/>
</dbReference>
<dbReference type="InterPro" id="IPR050079">
    <property type="entry name" value="DEAD_box_RNA_helicase"/>
</dbReference>
<dbReference type="GO" id="GO:0016787">
    <property type="term" value="F:hydrolase activity"/>
    <property type="evidence" value="ECO:0007669"/>
    <property type="project" value="UniProtKB-KW"/>
</dbReference>
<dbReference type="eggNOG" id="COG0513">
    <property type="taxonomic scope" value="Bacteria"/>
</dbReference>
<proteinExistence type="inferred from homology"/>
<dbReference type="AlphaFoldDB" id="A0A0F6CKZ4"/>
<evidence type="ECO:0000259" key="6">
    <source>
        <dbReference type="PROSITE" id="PS51192"/>
    </source>
</evidence>
<evidence type="ECO:0000256" key="1">
    <source>
        <dbReference type="ARBA" id="ARBA00022741"/>
    </source>
</evidence>
<dbReference type="InterPro" id="IPR001650">
    <property type="entry name" value="Helicase_C-like"/>
</dbReference>
<feature type="domain" description="Helicase ATP-binding" evidence="6">
    <location>
        <begin position="31"/>
        <end position="207"/>
    </location>
</feature>
<dbReference type="PANTHER" id="PTHR47959:SF13">
    <property type="entry name" value="ATP-DEPENDENT RNA HELICASE RHLE"/>
    <property type="match status" value="1"/>
</dbReference>
<evidence type="ECO:0000256" key="2">
    <source>
        <dbReference type="ARBA" id="ARBA00022801"/>
    </source>
</evidence>
<dbReference type="GO" id="GO:0005524">
    <property type="term" value="F:ATP binding"/>
    <property type="evidence" value="ECO:0007669"/>
    <property type="project" value="UniProtKB-KW"/>
</dbReference>
<keyword evidence="2" id="KW-0378">Hydrolase</keyword>
<dbReference type="PROSITE" id="PS51194">
    <property type="entry name" value="HELICASE_CTER"/>
    <property type="match status" value="1"/>
</dbReference>
<dbReference type="GO" id="GO:0005829">
    <property type="term" value="C:cytosol"/>
    <property type="evidence" value="ECO:0007669"/>
    <property type="project" value="TreeGrafter"/>
</dbReference>
<dbReference type="CDD" id="cd00268">
    <property type="entry name" value="DEADc"/>
    <property type="match status" value="1"/>
</dbReference>
<dbReference type="EMBL" id="CP006916">
    <property type="protein sequence ID" value="AHB99766.1"/>
    <property type="molecule type" value="Genomic_DNA"/>
</dbReference>
<evidence type="ECO:0000256" key="4">
    <source>
        <dbReference type="ARBA" id="ARBA00022840"/>
    </source>
</evidence>
<evidence type="ECO:0000313" key="9">
    <source>
        <dbReference type="Proteomes" id="UP000018735"/>
    </source>
</evidence>
<organism evidence="8 9">
    <name type="scientific">Mycoplasmoides gallisepticum S6</name>
    <dbReference type="NCBI Taxonomy" id="1006581"/>
    <lineage>
        <taxon>Bacteria</taxon>
        <taxon>Bacillati</taxon>
        <taxon>Mycoplasmatota</taxon>
        <taxon>Mycoplasmoidales</taxon>
        <taxon>Mycoplasmoidaceae</taxon>
        <taxon>Mycoplasmoides</taxon>
    </lineage>
</organism>
<dbReference type="SMART" id="SM00490">
    <property type="entry name" value="HELICc"/>
    <property type="match status" value="1"/>
</dbReference>
<keyword evidence="1" id="KW-0547">Nucleotide-binding</keyword>
<dbReference type="PROSITE" id="PS51192">
    <property type="entry name" value="HELICASE_ATP_BIND_1"/>
    <property type="match status" value="1"/>
</dbReference>
<dbReference type="HOGENOM" id="CLU_003041_1_3_14"/>
<dbReference type="Pfam" id="PF00270">
    <property type="entry name" value="DEAD"/>
    <property type="match status" value="1"/>
</dbReference>
<dbReference type="InterPro" id="IPR014001">
    <property type="entry name" value="Helicase_ATP-bd"/>
</dbReference>
<dbReference type="InterPro" id="IPR044742">
    <property type="entry name" value="DEAD/DEAH_RhlB"/>
</dbReference>
<evidence type="ECO:0000313" key="8">
    <source>
        <dbReference type="EMBL" id="AHB99766.1"/>
    </source>
</evidence>